<protein>
    <recommendedName>
        <fullName evidence="1">DNA helicase Pif1-like 2B domain-containing protein</fullName>
    </recommendedName>
</protein>
<evidence type="ECO:0000259" key="1">
    <source>
        <dbReference type="Pfam" id="PF21530"/>
    </source>
</evidence>
<name>A0A1D1UM16_RAMVA</name>
<dbReference type="InterPro" id="IPR049163">
    <property type="entry name" value="Pif1-like_2B_dom"/>
</dbReference>
<dbReference type="PANTHER" id="PTHR10492">
    <property type="match status" value="1"/>
</dbReference>
<feature type="domain" description="DNA helicase Pif1-like 2B" evidence="1">
    <location>
        <begin position="99"/>
        <end position="142"/>
    </location>
</feature>
<evidence type="ECO:0000313" key="3">
    <source>
        <dbReference type="Proteomes" id="UP000186922"/>
    </source>
</evidence>
<proteinExistence type="predicted"/>
<dbReference type="OrthoDB" id="272985at2759"/>
<dbReference type="Proteomes" id="UP000186922">
    <property type="component" value="Unassembled WGS sequence"/>
</dbReference>
<comment type="caution">
    <text evidence="2">The sequence shown here is derived from an EMBL/GenBank/DDBJ whole genome shotgun (WGS) entry which is preliminary data.</text>
</comment>
<gene>
    <name evidence="2" type="primary">RvY_02889-1</name>
    <name evidence="2" type="synonym">RvY_02889.1</name>
    <name evidence="2" type="ORF">RvY_02889</name>
</gene>
<dbReference type="EMBL" id="BDGG01000001">
    <property type="protein sequence ID" value="GAU90481.1"/>
    <property type="molecule type" value="Genomic_DNA"/>
</dbReference>
<dbReference type="AlphaFoldDB" id="A0A1D1UM16"/>
<keyword evidence="3" id="KW-1185">Reference proteome</keyword>
<evidence type="ECO:0000313" key="2">
    <source>
        <dbReference type="EMBL" id="GAU90481.1"/>
    </source>
</evidence>
<dbReference type="PANTHER" id="PTHR10492:SF95">
    <property type="entry name" value="HELITRON HELICASE-LIKE DOMAIN-CONTAINING PROTEIN"/>
    <property type="match status" value="1"/>
</dbReference>
<organism evidence="2 3">
    <name type="scientific">Ramazzottius varieornatus</name>
    <name type="common">Water bear</name>
    <name type="synonym">Tardigrade</name>
    <dbReference type="NCBI Taxonomy" id="947166"/>
    <lineage>
        <taxon>Eukaryota</taxon>
        <taxon>Metazoa</taxon>
        <taxon>Ecdysozoa</taxon>
        <taxon>Tardigrada</taxon>
        <taxon>Eutardigrada</taxon>
        <taxon>Parachela</taxon>
        <taxon>Hypsibioidea</taxon>
        <taxon>Ramazzottiidae</taxon>
        <taxon>Ramazzottius</taxon>
    </lineage>
</organism>
<sequence length="218" mass="24496">MLDMIGDGTIAENEEVILELINTTTELNTLIDFIYPDLRTKGHADTISTAILSLRNAVVDYINSVICSYLPSNYIDLFSHNSLIDDSDTDLQNLGISEEFLNTISKPNTPPHTLRLKEGMHCYLLRNLSPDDGLLSDTKIKIQKITRQLITAELISVATAKPTTGLKETLFKNANSISGNRHSKMVSYILELAELRLATPVWLYVYREISQTMVIHEQ</sequence>
<accession>A0A1D1UM16</accession>
<dbReference type="Pfam" id="PF21530">
    <property type="entry name" value="Pif1_2B_dom"/>
    <property type="match status" value="1"/>
</dbReference>
<reference evidence="2 3" key="1">
    <citation type="journal article" date="2016" name="Nat. Commun.">
        <title>Extremotolerant tardigrade genome and improved radiotolerance of human cultured cells by tardigrade-unique protein.</title>
        <authorList>
            <person name="Hashimoto T."/>
            <person name="Horikawa D.D."/>
            <person name="Saito Y."/>
            <person name="Kuwahara H."/>
            <person name="Kozuka-Hata H."/>
            <person name="Shin-I T."/>
            <person name="Minakuchi Y."/>
            <person name="Ohishi K."/>
            <person name="Motoyama A."/>
            <person name="Aizu T."/>
            <person name="Enomoto A."/>
            <person name="Kondo K."/>
            <person name="Tanaka S."/>
            <person name="Hara Y."/>
            <person name="Koshikawa S."/>
            <person name="Sagara H."/>
            <person name="Miura T."/>
            <person name="Yokobori S."/>
            <person name="Miyagawa K."/>
            <person name="Suzuki Y."/>
            <person name="Kubo T."/>
            <person name="Oyama M."/>
            <person name="Kohara Y."/>
            <person name="Fujiyama A."/>
            <person name="Arakawa K."/>
            <person name="Katayama T."/>
            <person name="Toyoda A."/>
            <person name="Kunieda T."/>
        </authorList>
    </citation>
    <scope>NUCLEOTIDE SEQUENCE [LARGE SCALE GENOMIC DNA]</scope>
    <source>
        <strain evidence="2 3">YOKOZUNA-1</strain>
    </source>
</reference>
<dbReference type="STRING" id="947166.A0A1D1UM16"/>